<dbReference type="InterPro" id="IPR029058">
    <property type="entry name" value="AB_hydrolase_fold"/>
</dbReference>
<dbReference type="SUPFAM" id="SSF53474">
    <property type="entry name" value="alpha/beta-Hydrolases"/>
    <property type="match status" value="1"/>
</dbReference>
<keyword evidence="1 4" id="KW-0378">Hydrolase</keyword>
<evidence type="ECO:0000313" key="4">
    <source>
        <dbReference type="EMBL" id="MBI1646045.1"/>
    </source>
</evidence>
<keyword evidence="5" id="KW-1185">Reference proteome</keyword>
<dbReference type="Gene3D" id="3.40.50.1820">
    <property type="entry name" value="alpha/beta hydrolase"/>
    <property type="match status" value="1"/>
</dbReference>
<name>A0ABS0SJY6_9FLAO</name>
<evidence type="ECO:0000256" key="2">
    <source>
        <dbReference type="SAM" id="SignalP"/>
    </source>
</evidence>
<dbReference type="PANTHER" id="PTHR48081">
    <property type="entry name" value="AB HYDROLASE SUPERFAMILY PROTEIN C4A8.06C"/>
    <property type="match status" value="1"/>
</dbReference>
<feature type="chain" id="PRO_5045951909" evidence="2">
    <location>
        <begin position="20"/>
        <end position="406"/>
    </location>
</feature>
<keyword evidence="2" id="KW-0732">Signal</keyword>
<evidence type="ECO:0000313" key="5">
    <source>
        <dbReference type="Proteomes" id="UP000641139"/>
    </source>
</evidence>
<dbReference type="EMBL" id="JAEFDC010000002">
    <property type="protein sequence ID" value="MBI1646045.1"/>
    <property type="molecule type" value="Genomic_DNA"/>
</dbReference>
<comment type="caution">
    <text evidence="4">The sequence shown here is derived from an EMBL/GenBank/DDBJ whole genome shotgun (WGS) entry which is preliminary data.</text>
</comment>
<dbReference type="GO" id="GO:0016787">
    <property type="term" value="F:hydrolase activity"/>
    <property type="evidence" value="ECO:0007669"/>
    <property type="project" value="UniProtKB-KW"/>
</dbReference>
<dbReference type="InterPro" id="IPR050300">
    <property type="entry name" value="GDXG_lipolytic_enzyme"/>
</dbReference>
<feature type="domain" description="Alpha/beta hydrolase fold-3" evidence="3">
    <location>
        <begin position="143"/>
        <end position="367"/>
    </location>
</feature>
<dbReference type="InterPro" id="IPR013094">
    <property type="entry name" value="AB_hydrolase_3"/>
</dbReference>
<sequence>MKKRLLFSTILLFSVGLSAQNKFKVTPDEARNGSYTITPQLPKDGMVKAGTVLTLKATPAEGYIFDSGYYSLPGQWGAMFYEQATPQFKVKVDKDMNVGACFVPQAAEANLKVVQDVVYAQPGVKPLKYDVYSPQGKQHLPCIVIIHGGGWSSNTESVMRGLARELANSGKYIVFNIDYRWIGTLDGDKKPTELYQIVEDVYGALLHIMENAAKYGGDNTKLFLTGDSAGGHLSASAANFIERVGDRGFGKIQGVYEFIPTYMPKGKTITQARNELAKAIKATAPSYGVFRPEMLTYHFKDYPYLNEIAPINSIPQVSQRPVPQLLLRGSEDGLIKDEEVKAYERALAKAGQRVEYTQVGGANHAFFDWKPDTKTQATFNKYGKYHAHEMLLFFDSVLEDLKKTNN</sequence>
<evidence type="ECO:0000256" key="1">
    <source>
        <dbReference type="ARBA" id="ARBA00022801"/>
    </source>
</evidence>
<dbReference type="Pfam" id="PF07859">
    <property type="entry name" value="Abhydrolase_3"/>
    <property type="match status" value="1"/>
</dbReference>
<dbReference type="RefSeq" id="WP_198465984.1">
    <property type="nucleotide sequence ID" value="NZ_JAEFDC010000002.1"/>
</dbReference>
<proteinExistence type="predicted"/>
<gene>
    <name evidence="4" type="ORF">I7X30_03065</name>
</gene>
<protein>
    <submittedName>
        <fullName evidence="4">Alpha/beta hydrolase</fullName>
    </submittedName>
</protein>
<dbReference type="Proteomes" id="UP000641139">
    <property type="component" value="Unassembled WGS sequence"/>
</dbReference>
<evidence type="ECO:0000259" key="3">
    <source>
        <dbReference type="Pfam" id="PF07859"/>
    </source>
</evidence>
<reference evidence="4 5" key="1">
    <citation type="journal article" date="2021" name="Int. J. Syst. Evol. Microbiol.">
        <title>Capnocytophaga periodontitidis sp. nov., isolated from subgingival plaque of periodontitis patient.</title>
        <authorList>
            <person name="Zhang Y."/>
            <person name="Qiao D."/>
            <person name="Shi W."/>
            <person name="Wu D."/>
            <person name="Cai M."/>
        </authorList>
    </citation>
    <scope>NUCLEOTIDE SEQUENCE [LARGE SCALE GENOMIC DNA]</scope>
    <source>
        <strain evidence="4 5">051621</strain>
    </source>
</reference>
<feature type="signal peptide" evidence="2">
    <location>
        <begin position="1"/>
        <end position="19"/>
    </location>
</feature>
<accession>A0ABS0SJY6</accession>
<organism evidence="4 5">
    <name type="scientific">Capnocytophaga periodontitidis</name>
    <dbReference type="NCBI Taxonomy" id="2795027"/>
    <lineage>
        <taxon>Bacteria</taxon>
        <taxon>Pseudomonadati</taxon>
        <taxon>Bacteroidota</taxon>
        <taxon>Flavobacteriia</taxon>
        <taxon>Flavobacteriales</taxon>
        <taxon>Flavobacteriaceae</taxon>
        <taxon>Capnocytophaga</taxon>
    </lineage>
</organism>